<dbReference type="Proteomes" id="UP000004550">
    <property type="component" value="Plasmid pSRL2"/>
</dbReference>
<dbReference type="EMBL" id="CP013072">
    <property type="protein sequence ID" value="APL96564.1"/>
    <property type="molecule type" value="Genomic_DNA"/>
</dbReference>
<reference evidence="1 2" key="1">
    <citation type="journal article" date="2012" name="J. Bacteriol.">
        <title>Genome sequence of Sphingobium indicum B90A, a hexachlorocyclohexane-degrading bacterium.</title>
        <authorList>
            <person name="Anand S."/>
            <person name="Sangwan N."/>
            <person name="Lata P."/>
            <person name="Kaur J."/>
            <person name="Dua A."/>
            <person name="Singh A.K."/>
            <person name="Verma M."/>
            <person name="Kaur J."/>
            <person name="Khurana J.P."/>
            <person name="Khurana P."/>
            <person name="Mathur S."/>
            <person name="Lal R."/>
        </authorList>
    </citation>
    <scope>NUCLEOTIDE SEQUENCE [LARGE SCALE GENOMIC DNA]</scope>
    <source>
        <strain evidence="2">DSM 16412 / CCM 7286 / MTCC 6364 / B90A</strain>
        <plasmid evidence="1">pSRL2</plasmid>
    </source>
</reference>
<accession>A0A1L5BUM1</accession>
<evidence type="ECO:0000313" key="2">
    <source>
        <dbReference type="Proteomes" id="UP000004550"/>
    </source>
</evidence>
<dbReference type="KEGG" id="sinb:SIDU_18085"/>
<geneLocation type="plasmid" evidence="1 2">
    <name>pSRL2</name>
</geneLocation>
<organism evidence="1 2">
    <name type="scientific">Sphingobium indicum (strain DSM 16412 / CCM 7286 / MTCC 6364 / B90A)</name>
    <dbReference type="NCBI Taxonomy" id="861109"/>
    <lineage>
        <taxon>Bacteria</taxon>
        <taxon>Pseudomonadati</taxon>
        <taxon>Pseudomonadota</taxon>
        <taxon>Alphaproteobacteria</taxon>
        <taxon>Sphingomonadales</taxon>
        <taxon>Sphingomonadaceae</taxon>
        <taxon>Sphingobium</taxon>
    </lineage>
</organism>
<protein>
    <submittedName>
        <fullName evidence="1">Uncharacterized protein</fullName>
    </submittedName>
</protein>
<name>A0A1L5BUM1_SPHIB</name>
<dbReference type="RefSeq" id="WP_007684465.1">
    <property type="nucleotide sequence ID" value="NZ_CP013072.1"/>
</dbReference>
<proteinExistence type="predicted"/>
<evidence type="ECO:0000313" key="1">
    <source>
        <dbReference type="EMBL" id="APL96564.1"/>
    </source>
</evidence>
<keyword evidence="1" id="KW-0614">Plasmid</keyword>
<dbReference type="AlphaFoldDB" id="A0A1L5BUM1"/>
<gene>
    <name evidence="1" type="ORF">SIDU_18085</name>
</gene>
<sequence length="67" mass="7346">MVVLLLMAAAPAPVPVPVGEARRVVEAQLKAPVRENAELSAEEAAVIRQRYLESIGRRVERAVDRAR</sequence>